<accession>A0A942I926</accession>
<gene>
    <name evidence="1" type="ORF">KEU06_09530</name>
</gene>
<sequence>MTTSFVNIVFGPPKVENGVVVVPFRINLTDDIAEGPVDEVITASNGFALTLQTIAKGRDAIRDCVEECFEERRHDWGAITFNRYRDAMVEHLTTLDLSRFAAPQWASAHPQHPRVQ</sequence>
<dbReference type="Proteomes" id="UP000680348">
    <property type="component" value="Unassembled WGS sequence"/>
</dbReference>
<evidence type="ECO:0000313" key="1">
    <source>
        <dbReference type="EMBL" id="MBS3648846.1"/>
    </source>
</evidence>
<reference evidence="1" key="1">
    <citation type="submission" date="2021-04" db="EMBL/GenBank/DDBJ databases">
        <title>Pseudaminobacter soli sp. nov., isolated from paddy soil contaminated by heavy metals.</title>
        <authorList>
            <person name="Zhang K."/>
        </authorList>
    </citation>
    <scope>NUCLEOTIDE SEQUENCE</scope>
    <source>
        <strain evidence="1">19-2017</strain>
    </source>
</reference>
<organism evidence="1 2">
    <name type="scientific">Pseudaminobacter soli</name>
    <name type="common">ex Zhang et al. 2022</name>
    <dbReference type="NCBI Taxonomy" id="2831468"/>
    <lineage>
        <taxon>Bacteria</taxon>
        <taxon>Pseudomonadati</taxon>
        <taxon>Pseudomonadota</taxon>
        <taxon>Alphaproteobacteria</taxon>
        <taxon>Hyphomicrobiales</taxon>
        <taxon>Phyllobacteriaceae</taxon>
        <taxon>Pseudaminobacter</taxon>
    </lineage>
</organism>
<keyword evidence="2" id="KW-1185">Reference proteome</keyword>
<proteinExistence type="predicted"/>
<dbReference type="RefSeq" id="WP_188254408.1">
    <property type="nucleotide sequence ID" value="NZ_JABVCF010000004.1"/>
</dbReference>
<evidence type="ECO:0000313" key="2">
    <source>
        <dbReference type="Proteomes" id="UP000680348"/>
    </source>
</evidence>
<dbReference type="EMBL" id="JAGWCR010000004">
    <property type="protein sequence ID" value="MBS3648846.1"/>
    <property type="molecule type" value="Genomic_DNA"/>
</dbReference>
<comment type="caution">
    <text evidence="1">The sequence shown here is derived from an EMBL/GenBank/DDBJ whole genome shotgun (WGS) entry which is preliminary data.</text>
</comment>
<dbReference type="AlphaFoldDB" id="A0A942I926"/>
<name>A0A942I926_9HYPH</name>
<protein>
    <submittedName>
        <fullName evidence="1">Uncharacterized protein</fullName>
    </submittedName>
</protein>